<gene>
    <name evidence="1" type="ORF">SAMN06295970_13511</name>
</gene>
<evidence type="ECO:0000313" key="2">
    <source>
        <dbReference type="Proteomes" id="UP001158049"/>
    </source>
</evidence>
<reference evidence="1 2" key="1">
    <citation type="submission" date="2017-05" db="EMBL/GenBank/DDBJ databases">
        <authorList>
            <person name="Varghese N."/>
            <person name="Submissions S."/>
        </authorList>
    </citation>
    <scope>NUCLEOTIDE SEQUENCE [LARGE SCALE GENOMIC DNA]</scope>
    <source>
        <strain evidence="1 2">DSM 26001</strain>
    </source>
</reference>
<organism evidence="1 2">
    <name type="scientific">Noviherbaspirillum suwonense</name>
    <dbReference type="NCBI Taxonomy" id="1224511"/>
    <lineage>
        <taxon>Bacteria</taxon>
        <taxon>Pseudomonadati</taxon>
        <taxon>Pseudomonadota</taxon>
        <taxon>Betaproteobacteria</taxon>
        <taxon>Burkholderiales</taxon>
        <taxon>Oxalobacteraceae</taxon>
        <taxon>Noviherbaspirillum</taxon>
    </lineage>
</organism>
<evidence type="ECO:0000313" key="1">
    <source>
        <dbReference type="EMBL" id="SMP80305.1"/>
    </source>
</evidence>
<protein>
    <submittedName>
        <fullName evidence="1">Uncharacterized protein</fullName>
    </submittedName>
</protein>
<dbReference type="Proteomes" id="UP001158049">
    <property type="component" value="Unassembled WGS sequence"/>
</dbReference>
<proteinExistence type="predicted"/>
<accession>A0ABY1QUA7</accession>
<name>A0ABY1QUA7_9BURK</name>
<dbReference type="RefSeq" id="WP_283445448.1">
    <property type="nucleotide sequence ID" value="NZ_FXUL01000035.1"/>
</dbReference>
<comment type="caution">
    <text evidence="1">The sequence shown here is derived from an EMBL/GenBank/DDBJ whole genome shotgun (WGS) entry which is preliminary data.</text>
</comment>
<keyword evidence="2" id="KW-1185">Reference proteome</keyword>
<dbReference type="EMBL" id="FXUL01000035">
    <property type="protein sequence ID" value="SMP80305.1"/>
    <property type="molecule type" value="Genomic_DNA"/>
</dbReference>
<sequence length="311" mass="33433">MSNPLPNLDGITLVAVKDGVPVKRQAEIVAAFLRPAIAAGVEACTAYNEEVTLKAPDSARRLQDLELECATLRHSLRLADRRYEELVAARTTPGPAATKRQKSIGILVLDAARGVSGVVESLTVIDGNAAGQPMVKLVSTQSASTAPLDATESVQEAGLRTAVQSIAQMLADREWSEHISKDPDAVALETAITGLIGQLSAVRDGATVSETGMPASQEPKYGIRGGCLYNRASNTPIPKDEPIFIFRARDRKALSALHFYAGVCDNPEHVAAVQQRIMDFQAFGRHNPTRMKQPDTDLSVLDAENRLQESQ</sequence>